<accession>A0A4R1BT91</accession>
<dbReference type="InterPro" id="IPR011697">
    <property type="entry name" value="Peptidase_C26"/>
</dbReference>
<keyword evidence="1" id="KW-0378">Hydrolase</keyword>
<dbReference type="EMBL" id="SKBU01000002">
    <property type="protein sequence ID" value="TCJ20627.1"/>
    <property type="molecule type" value="Genomic_DNA"/>
</dbReference>
<dbReference type="PANTHER" id="PTHR43235">
    <property type="entry name" value="GLUTAMINE AMIDOTRANSFERASE PB2B2.05-RELATED"/>
    <property type="match status" value="1"/>
</dbReference>
<evidence type="ECO:0000313" key="1">
    <source>
        <dbReference type="EMBL" id="TCJ20627.1"/>
    </source>
</evidence>
<dbReference type="GO" id="GO:0005829">
    <property type="term" value="C:cytosol"/>
    <property type="evidence" value="ECO:0007669"/>
    <property type="project" value="TreeGrafter"/>
</dbReference>
<dbReference type="Gene3D" id="3.40.50.880">
    <property type="match status" value="1"/>
</dbReference>
<dbReference type="PROSITE" id="PS51273">
    <property type="entry name" value="GATASE_TYPE_1"/>
    <property type="match status" value="1"/>
</dbReference>
<evidence type="ECO:0000313" key="2">
    <source>
        <dbReference type="Proteomes" id="UP000295244"/>
    </source>
</evidence>
<dbReference type="OrthoDB" id="9813383at2"/>
<keyword evidence="2" id="KW-1185">Reference proteome</keyword>
<name>A0A4R1BT91_9ACTN</name>
<proteinExistence type="predicted"/>
<organism evidence="1 2">
    <name type="scientific">Rubrobacter taiwanensis</name>
    <dbReference type="NCBI Taxonomy" id="185139"/>
    <lineage>
        <taxon>Bacteria</taxon>
        <taxon>Bacillati</taxon>
        <taxon>Actinomycetota</taxon>
        <taxon>Rubrobacteria</taxon>
        <taxon>Rubrobacterales</taxon>
        <taxon>Rubrobacteraceae</taxon>
        <taxon>Rubrobacter</taxon>
    </lineage>
</organism>
<dbReference type="GO" id="GO:0033969">
    <property type="term" value="F:gamma-glutamyl-gamma-aminobutyrate hydrolase activity"/>
    <property type="evidence" value="ECO:0007669"/>
    <property type="project" value="TreeGrafter"/>
</dbReference>
<comment type="caution">
    <text evidence="1">The sequence shown here is derived from an EMBL/GenBank/DDBJ whole genome shotgun (WGS) entry which is preliminary data.</text>
</comment>
<dbReference type="AlphaFoldDB" id="A0A4R1BT91"/>
<gene>
    <name evidence="1" type="ORF">E0L93_00845</name>
</gene>
<protein>
    <submittedName>
        <fullName evidence="1">Gamma-glutamyl-gamma-aminobutyrate hydrolase family protein</fullName>
    </submittedName>
</protein>
<sequence>MTATLKVDREAVGTGPTNGFARTDMDYVHGVARAGGIPMVLPPVVDEAVIEEMASRLDGIVLGGGSDIDPAHYGEEPVVEIETIIPERDFFELALMDRALELGIPVFGICRGMQLINVKLGGTLYQDIATQYEGAYLRHQQTAPRWHPTHSVRVEEGSVLAGVTGAGRVPVNSYHHQAIKDLAAGLRVVARSSDGVIEAVETGGMSAHWILGVQWHAEAMHARHERQLGLFRALVEAAEERRKRRRPAA</sequence>
<dbReference type="Proteomes" id="UP000295244">
    <property type="component" value="Unassembled WGS sequence"/>
</dbReference>
<dbReference type="FunFam" id="3.40.50.880:FF:000030">
    <property type="entry name" value="Gamma-glutamyl-gamma-aminobutyrate hydrolase PuuD"/>
    <property type="match status" value="1"/>
</dbReference>
<reference evidence="1 2" key="1">
    <citation type="submission" date="2019-03" db="EMBL/GenBank/DDBJ databases">
        <title>Whole genome sequence of a novel Rubrobacter taiwanensis strain, isolated from Yellowstone National Park.</title>
        <authorList>
            <person name="Freed S."/>
            <person name="Ramaley R.F."/>
            <person name="Kyndt J.A."/>
        </authorList>
    </citation>
    <scope>NUCLEOTIDE SEQUENCE [LARGE SCALE GENOMIC DNA]</scope>
    <source>
        <strain evidence="1 2">Yellowstone</strain>
    </source>
</reference>
<dbReference type="CDD" id="cd01745">
    <property type="entry name" value="GATase1_2"/>
    <property type="match status" value="1"/>
</dbReference>
<dbReference type="InterPro" id="IPR029062">
    <property type="entry name" value="Class_I_gatase-like"/>
</dbReference>
<dbReference type="InterPro" id="IPR044668">
    <property type="entry name" value="PuuD-like"/>
</dbReference>
<dbReference type="GO" id="GO:0006598">
    <property type="term" value="P:polyamine catabolic process"/>
    <property type="evidence" value="ECO:0007669"/>
    <property type="project" value="TreeGrafter"/>
</dbReference>
<dbReference type="SUPFAM" id="SSF52317">
    <property type="entry name" value="Class I glutamine amidotransferase-like"/>
    <property type="match status" value="1"/>
</dbReference>
<dbReference type="Pfam" id="PF07722">
    <property type="entry name" value="Peptidase_C26"/>
    <property type="match status" value="1"/>
</dbReference>
<dbReference type="PANTHER" id="PTHR43235:SF1">
    <property type="entry name" value="GLUTAMINE AMIDOTRANSFERASE PB2B2.05-RELATED"/>
    <property type="match status" value="1"/>
</dbReference>